<evidence type="ECO:0000313" key="3">
    <source>
        <dbReference type="Proteomes" id="UP001500755"/>
    </source>
</evidence>
<dbReference type="InterPro" id="IPR022521">
    <property type="entry name" value="Rv3660c"/>
</dbReference>
<dbReference type="Pfam" id="PF26563">
    <property type="entry name" value="Rv3660c_N"/>
    <property type="match status" value="1"/>
</dbReference>
<organism evidence="2 3">
    <name type="scientific">Brevibacterium samyangense</name>
    <dbReference type="NCBI Taxonomy" id="366888"/>
    <lineage>
        <taxon>Bacteria</taxon>
        <taxon>Bacillati</taxon>
        <taxon>Actinomycetota</taxon>
        <taxon>Actinomycetes</taxon>
        <taxon>Micrococcales</taxon>
        <taxon>Brevibacteriaceae</taxon>
        <taxon>Brevibacterium</taxon>
    </lineage>
</organism>
<accession>A0ABP5EIU6</accession>
<dbReference type="NCBIfam" id="TIGR03815">
    <property type="entry name" value="CpaE_hom_Actino"/>
    <property type="match status" value="1"/>
</dbReference>
<reference evidence="3" key="1">
    <citation type="journal article" date="2019" name="Int. J. Syst. Evol. Microbiol.">
        <title>The Global Catalogue of Microorganisms (GCM) 10K type strain sequencing project: providing services to taxonomists for standard genome sequencing and annotation.</title>
        <authorList>
            <consortium name="The Broad Institute Genomics Platform"/>
            <consortium name="The Broad Institute Genome Sequencing Center for Infectious Disease"/>
            <person name="Wu L."/>
            <person name="Ma J."/>
        </authorList>
    </citation>
    <scope>NUCLEOTIDE SEQUENCE [LARGE SCALE GENOMIC DNA]</scope>
    <source>
        <strain evidence="3">JCM 14546</strain>
    </source>
</reference>
<name>A0ABP5EIU6_9MICO</name>
<dbReference type="Gene3D" id="3.40.50.300">
    <property type="entry name" value="P-loop containing nucleotide triphosphate hydrolases"/>
    <property type="match status" value="1"/>
</dbReference>
<sequence length="341" mass="35443">METTEHRIALLTRIPSLIDHCAALADGIGITLDVIAPDSGGWQNAVLVLLGEDVAEPPQALGVATVLVGTAESGVWAHAARLGADHVAVLPDASEWLTQRMITAVEPPGTPGTTLGVVAGSGGAGASVLACATARQAAAEGMNVVLLDADSLGGGLDLVLGCEDLEGLRWPALTESRGRLRPSLLTEALPRHEGLAVLSWDREGRVDLDSEVFDQVLAAAQQAFDLVVVDLPRHAPVEWARACHHLLLVTPARVRAAVAAARVAKRLVTVHPDVKLVVRESGKAASSLDPALVAQTIGLDLLGALRDDPRLTAAVDRGEGIPGGRTHIGRFTTAVLDEVCP</sequence>
<protein>
    <recommendedName>
        <fullName evidence="1">Rv3660c-like CheY-like N-terminal domain-containing protein</fullName>
    </recommendedName>
</protein>
<dbReference type="EMBL" id="BAAANO010000004">
    <property type="protein sequence ID" value="GAA1999009.1"/>
    <property type="molecule type" value="Genomic_DNA"/>
</dbReference>
<dbReference type="PANTHER" id="PTHR43384:SF11">
    <property type="entry name" value="SEPTUM SITE DETERMINING PROTEIN"/>
    <property type="match status" value="1"/>
</dbReference>
<dbReference type="InterPro" id="IPR059050">
    <property type="entry name" value="Rv3660c_N"/>
</dbReference>
<evidence type="ECO:0000313" key="2">
    <source>
        <dbReference type="EMBL" id="GAA1999009.1"/>
    </source>
</evidence>
<dbReference type="PANTHER" id="PTHR43384">
    <property type="entry name" value="SEPTUM SITE-DETERMINING PROTEIN MIND HOMOLOG, CHLOROPLASTIC-RELATED"/>
    <property type="match status" value="1"/>
</dbReference>
<keyword evidence="3" id="KW-1185">Reference proteome</keyword>
<dbReference type="InterPro" id="IPR027417">
    <property type="entry name" value="P-loop_NTPase"/>
</dbReference>
<comment type="caution">
    <text evidence="2">The sequence shown here is derived from an EMBL/GenBank/DDBJ whole genome shotgun (WGS) entry which is preliminary data.</text>
</comment>
<proteinExistence type="predicted"/>
<dbReference type="RefSeq" id="WP_344306332.1">
    <property type="nucleotide sequence ID" value="NZ_BAAANO010000004.1"/>
</dbReference>
<feature type="domain" description="Rv3660c-like CheY-like N-terminal" evidence="1">
    <location>
        <begin position="17"/>
        <end position="109"/>
    </location>
</feature>
<gene>
    <name evidence="2" type="ORF">GCM10009755_03010</name>
</gene>
<dbReference type="Proteomes" id="UP001500755">
    <property type="component" value="Unassembled WGS sequence"/>
</dbReference>
<evidence type="ECO:0000259" key="1">
    <source>
        <dbReference type="Pfam" id="PF26563"/>
    </source>
</evidence>
<dbReference type="SUPFAM" id="SSF52540">
    <property type="entry name" value="P-loop containing nucleoside triphosphate hydrolases"/>
    <property type="match status" value="1"/>
</dbReference>
<dbReference type="InterPro" id="IPR050625">
    <property type="entry name" value="ParA/MinD_ATPase"/>
</dbReference>